<dbReference type="EMBL" id="JBBNAG010000012">
    <property type="protein sequence ID" value="KAK9088959.1"/>
    <property type="molecule type" value="Genomic_DNA"/>
</dbReference>
<organism evidence="2 3">
    <name type="scientific">Stephania cephalantha</name>
    <dbReference type="NCBI Taxonomy" id="152367"/>
    <lineage>
        <taxon>Eukaryota</taxon>
        <taxon>Viridiplantae</taxon>
        <taxon>Streptophyta</taxon>
        <taxon>Embryophyta</taxon>
        <taxon>Tracheophyta</taxon>
        <taxon>Spermatophyta</taxon>
        <taxon>Magnoliopsida</taxon>
        <taxon>Ranunculales</taxon>
        <taxon>Menispermaceae</taxon>
        <taxon>Menispermoideae</taxon>
        <taxon>Cissampelideae</taxon>
        <taxon>Stephania</taxon>
    </lineage>
</organism>
<proteinExistence type="predicted"/>
<reference evidence="2 3" key="1">
    <citation type="submission" date="2024-01" db="EMBL/GenBank/DDBJ databases">
        <title>Genome assemblies of Stephania.</title>
        <authorList>
            <person name="Yang L."/>
        </authorList>
    </citation>
    <scope>NUCLEOTIDE SEQUENCE [LARGE SCALE GENOMIC DNA]</scope>
    <source>
        <strain evidence="2">JXDWG</strain>
        <tissue evidence="2">Leaf</tissue>
    </source>
</reference>
<dbReference type="AlphaFoldDB" id="A0AAP0EHJ4"/>
<gene>
    <name evidence="2" type="ORF">Scep_028041</name>
</gene>
<evidence type="ECO:0000256" key="1">
    <source>
        <dbReference type="SAM" id="MobiDB-lite"/>
    </source>
</evidence>
<sequence>MTISHVRSLCVRRLPRRICGTLHFFCLEAFVEWEDSNPIGDWGASDTGVPPVGDPGVLTPASSTSCSHSTKDEGGLISLTCSLSVLPPHPQLPPPLIQSSAECRDCASHKSQ</sequence>
<name>A0AAP0EHJ4_9MAGN</name>
<comment type="caution">
    <text evidence="2">The sequence shown here is derived from an EMBL/GenBank/DDBJ whole genome shotgun (WGS) entry which is preliminary data.</text>
</comment>
<feature type="region of interest" description="Disordered" evidence="1">
    <location>
        <begin position="42"/>
        <end position="72"/>
    </location>
</feature>
<accession>A0AAP0EHJ4</accession>
<dbReference type="Proteomes" id="UP001419268">
    <property type="component" value="Unassembled WGS sequence"/>
</dbReference>
<keyword evidence="3" id="KW-1185">Reference proteome</keyword>
<protein>
    <submittedName>
        <fullName evidence="2">Uncharacterized protein</fullName>
    </submittedName>
</protein>
<evidence type="ECO:0000313" key="3">
    <source>
        <dbReference type="Proteomes" id="UP001419268"/>
    </source>
</evidence>
<evidence type="ECO:0000313" key="2">
    <source>
        <dbReference type="EMBL" id="KAK9088959.1"/>
    </source>
</evidence>